<sequence length="125" mass="14465">MKSFLLLLFAIIIKLNVFAQVKPDSIKSSDKVVVRMCMPSRAEMLNRPQLLYVLYFGKNQLVFRNIPLDKIKLKPQDIDSIKVLKDAIAINKYGEDAKNGVIEIKMKKEKEKIFRKENRALLKKG</sequence>
<dbReference type="InterPro" id="IPR037066">
    <property type="entry name" value="Plug_dom_sf"/>
</dbReference>
<organism evidence="1 2">
    <name type="scientific">Pedobacter aquae</name>
    <dbReference type="NCBI Taxonomy" id="2605747"/>
    <lineage>
        <taxon>Bacteria</taxon>
        <taxon>Pseudomonadati</taxon>
        <taxon>Bacteroidota</taxon>
        <taxon>Sphingobacteriia</taxon>
        <taxon>Sphingobacteriales</taxon>
        <taxon>Sphingobacteriaceae</taxon>
        <taxon>Pedobacter</taxon>
    </lineage>
</organism>
<protein>
    <recommendedName>
        <fullName evidence="3">TonB-dependent receptor plug domain-containing protein</fullName>
    </recommendedName>
</protein>
<dbReference type="EMBL" id="CP043329">
    <property type="protein sequence ID" value="QEK51207.1"/>
    <property type="molecule type" value="Genomic_DNA"/>
</dbReference>
<evidence type="ECO:0000313" key="1">
    <source>
        <dbReference type="EMBL" id="QEK51207.1"/>
    </source>
</evidence>
<reference evidence="1 2" key="1">
    <citation type="submission" date="2019-08" db="EMBL/GenBank/DDBJ databases">
        <title>Pedobacter sp. nov., isolated from Han river, South Korea.</title>
        <authorList>
            <person name="Lee D.-H."/>
            <person name="Kim Y.-S."/>
            <person name="Hwang E.-M."/>
            <person name="Le Tran T.C."/>
            <person name="Cha C.-J."/>
        </authorList>
    </citation>
    <scope>NUCLEOTIDE SEQUENCE [LARGE SCALE GENOMIC DNA]</scope>
    <source>
        <strain evidence="1 2">CJ43</strain>
    </source>
</reference>
<dbReference type="Gene3D" id="2.170.130.10">
    <property type="entry name" value="TonB-dependent receptor, plug domain"/>
    <property type="match status" value="1"/>
</dbReference>
<keyword evidence="2" id="KW-1185">Reference proteome</keyword>
<dbReference type="KEGG" id="pej:FYC62_05600"/>
<proteinExistence type="predicted"/>
<dbReference type="Proteomes" id="UP000323653">
    <property type="component" value="Chromosome"/>
</dbReference>
<dbReference type="AlphaFoldDB" id="A0A5C0VGN6"/>
<evidence type="ECO:0000313" key="2">
    <source>
        <dbReference type="Proteomes" id="UP000323653"/>
    </source>
</evidence>
<name>A0A5C0VGN6_9SPHI</name>
<dbReference type="RefSeq" id="WP_149074244.1">
    <property type="nucleotide sequence ID" value="NZ_CP043329.1"/>
</dbReference>
<evidence type="ECO:0008006" key="3">
    <source>
        <dbReference type="Google" id="ProtNLM"/>
    </source>
</evidence>
<gene>
    <name evidence="1" type="ORF">FYC62_05600</name>
</gene>
<accession>A0A5C0VGN6</accession>